<organism evidence="1">
    <name type="scientific">Hanusia phi</name>
    <dbReference type="NCBI Taxonomy" id="3032"/>
    <lineage>
        <taxon>Eukaryota</taxon>
        <taxon>Cryptophyceae</taxon>
        <taxon>Pyrenomonadales</taxon>
        <taxon>Geminigeraceae</taxon>
        <taxon>Hanusia</taxon>
    </lineage>
</organism>
<sequence>MNQHPICVFSGVALADPRAGSHDLQILLVRLQALHSWRMCNSNLNARRIPWEYHQTFVPEMVFHLTYLDHGICILALSHGEKADDRMVVLPFSLILLLSA</sequence>
<dbReference type="EMBL" id="HBEO01003411">
    <property type="protein sequence ID" value="CAD8469378.1"/>
    <property type="molecule type" value="Transcribed_RNA"/>
</dbReference>
<protein>
    <submittedName>
        <fullName evidence="1">Uncharacterized protein</fullName>
    </submittedName>
</protein>
<proteinExistence type="predicted"/>
<gene>
    <name evidence="1" type="ORF">HPHI1048_LOCUS2414</name>
</gene>
<accession>A0A7S0E007</accession>
<dbReference type="AlphaFoldDB" id="A0A7S0E007"/>
<evidence type="ECO:0000313" key="1">
    <source>
        <dbReference type="EMBL" id="CAD8469378.1"/>
    </source>
</evidence>
<reference evidence="1" key="1">
    <citation type="submission" date="2021-01" db="EMBL/GenBank/DDBJ databases">
        <authorList>
            <person name="Corre E."/>
            <person name="Pelletier E."/>
            <person name="Niang G."/>
            <person name="Scheremetjew M."/>
            <person name="Finn R."/>
            <person name="Kale V."/>
            <person name="Holt S."/>
            <person name="Cochrane G."/>
            <person name="Meng A."/>
            <person name="Brown T."/>
            <person name="Cohen L."/>
        </authorList>
    </citation>
    <scope>NUCLEOTIDE SEQUENCE</scope>
    <source>
        <strain evidence="1">CCMP325</strain>
    </source>
</reference>
<name>A0A7S0E007_9CRYP</name>